<dbReference type="InterPro" id="IPR018247">
    <property type="entry name" value="EF_Hand_1_Ca_BS"/>
</dbReference>
<evidence type="ECO:0000313" key="6">
    <source>
        <dbReference type="Proteomes" id="UP000517916"/>
    </source>
</evidence>
<reference evidence="5 6" key="1">
    <citation type="submission" date="2020-08" db="EMBL/GenBank/DDBJ databases">
        <title>Genomic Encyclopedia of Archaeal and Bacterial Type Strains, Phase II (KMG-II): from individual species to whole genera.</title>
        <authorList>
            <person name="Goeker M."/>
        </authorList>
    </citation>
    <scope>NUCLEOTIDE SEQUENCE [LARGE SCALE GENOMIC DNA]</scope>
    <source>
        <strain evidence="5 6">DSM 43850</strain>
    </source>
</reference>
<accession>A0ABR6BTZ1</accession>
<dbReference type="Pfam" id="PF13499">
    <property type="entry name" value="EF-hand_7"/>
    <property type="match status" value="1"/>
</dbReference>
<dbReference type="InterPro" id="IPR011992">
    <property type="entry name" value="EF-hand-dom_pair"/>
</dbReference>
<proteinExistence type="predicted"/>
<dbReference type="PANTHER" id="PTHR10827:SF98">
    <property type="entry name" value="45 KDA CALCIUM-BINDING PROTEIN"/>
    <property type="match status" value="1"/>
</dbReference>
<gene>
    <name evidence="5" type="ORF">BC739_007626</name>
</gene>
<name>A0ABR6BTZ1_9PSEU</name>
<keyword evidence="1" id="KW-0479">Metal-binding</keyword>
<comment type="caution">
    <text evidence="5">The sequence shown here is derived from an EMBL/GenBank/DDBJ whole genome shotgun (WGS) entry which is preliminary data.</text>
</comment>
<dbReference type="PROSITE" id="PS00018">
    <property type="entry name" value="EF_HAND_1"/>
    <property type="match status" value="3"/>
</dbReference>
<evidence type="ECO:0000256" key="2">
    <source>
        <dbReference type="ARBA" id="ARBA00022737"/>
    </source>
</evidence>
<organism evidence="5 6">
    <name type="scientific">Kutzneria viridogrisea</name>
    <dbReference type="NCBI Taxonomy" id="47990"/>
    <lineage>
        <taxon>Bacteria</taxon>
        <taxon>Bacillati</taxon>
        <taxon>Actinomycetota</taxon>
        <taxon>Actinomycetes</taxon>
        <taxon>Pseudonocardiales</taxon>
        <taxon>Pseudonocardiaceae</taxon>
        <taxon>Kutzneria</taxon>
    </lineage>
</organism>
<dbReference type="SUPFAM" id="SSF47473">
    <property type="entry name" value="EF-hand"/>
    <property type="match status" value="1"/>
</dbReference>
<keyword evidence="6" id="KW-1185">Reference proteome</keyword>
<evidence type="ECO:0000313" key="5">
    <source>
        <dbReference type="EMBL" id="MBA8930393.1"/>
    </source>
</evidence>
<dbReference type="Pfam" id="PF13202">
    <property type="entry name" value="EF-hand_5"/>
    <property type="match status" value="2"/>
</dbReference>
<dbReference type="RefSeq" id="WP_025354949.1">
    <property type="nucleotide sequence ID" value="NZ_BAAABQ010000025.1"/>
</dbReference>
<dbReference type="PROSITE" id="PS50222">
    <property type="entry name" value="EF_HAND_2"/>
    <property type="match status" value="1"/>
</dbReference>
<protein>
    <submittedName>
        <fullName evidence="5">Ca2+-binding EF-hand superfamily protein</fullName>
    </submittedName>
</protein>
<dbReference type="InterPro" id="IPR002048">
    <property type="entry name" value="EF_hand_dom"/>
</dbReference>
<dbReference type="Proteomes" id="UP000517916">
    <property type="component" value="Unassembled WGS sequence"/>
</dbReference>
<evidence type="ECO:0000256" key="3">
    <source>
        <dbReference type="SAM" id="MobiDB-lite"/>
    </source>
</evidence>
<dbReference type="PANTHER" id="PTHR10827">
    <property type="entry name" value="RETICULOCALBIN"/>
    <property type="match status" value="1"/>
</dbReference>
<feature type="domain" description="EF-hand" evidence="4">
    <location>
        <begin position="132"/>
        <end position="167"/>
    </location>
</feature>
<evidence type="ECO:0000259" key="4">
    <source>
        <dbReference type="PROSITE" id="PS50222"/>
    </source>
</evidence>
<keyword evidence="2" id="KW-0677">Repeat</keyword>
<sequence>MLSELQRKNVESVFNALDHDGNGLIERQDMTILSAGIIEVFELGEDSPHRAAVTATHEAWWEQIRSGADADGDGSVTRAEFTAAVDRGLLTDPGYLDVVTAAANASFDAADIDHDGFLDRTELVAVYSGAGIAAAIAYSAFNQMDTDGDGRVSRAEWQRSVHGVFTSSEPDMPGADLLGNATQPQ</sequence>
<dbReference type="Gene3D" id="1.10.238.10">
    <property type="entry name" value="EF-hand"/>
    <property type="match status" value="1"/>
</dbReference>
<feature type="region of interest" description="Disordered" evidence="3">
    <location>
        <begin position="165"/>
        <end position="185"/>
    </location>
</feature>
<evidence type="ECO:0000256" key="1">
    <source>
        <dbReference type="ARBA" id="ARBA00022723"/>
    </source>
</evidence>
<dbReference type="EMBL" id="JACJID010000006">
    <property type="protein sequence ID" value="MBA8930393.1"/>
    <property type="molecule type" value="Genomic_DNA"/>
</dbReference>
<dbReference type="SMART" id="SM00054">
    <property type="entry name" value="EFh"/>
    <property type="match status" value="4"/>
</dbReference>